<organism evidence="1 2">
    <name type="scientific">Acetobacter thailandicus</name>
    <dbReference type="NCBI Taxonomy" id="1502842"/>
    <lineage>
        <taxon>Bacteria</taxon>
        <taxon>Pseudomonadati</taxon>
        <taxon>Pseudomonadota</taxon>
        <taxon>Alphaproteobacteria</taxon>
        <taxon>Acetobacterales</taxon>
        <taxon>Acetobacteraceae</taxon>
        <taxon>Acetobacter</taxon>
    </lineage>
</organism>
<protein>
    <recommendedName>
        <fullName evidence="3">Integrase</fullName>
    </recommendedName>
</protein>
<gene>
    <name evidence="1" type="ORF">OQ497_03305</name>
</gene>
<proteinExistence type="predicted"/>
<evidence type="ECO:0000313" key="2">
    <source>
        <dbReference type="Proteomes" id="UP001301152"/>
    </source>
</evidence>
<dbReference type="RefSeq" id="WP_173560362.1">
    <property type="nucleotide sequence ID" value="NZ_JAPIUZ010000001.1"/>
</dbReference>
<sequence length="85" mass="9930">MKDFRQLLEDEASKKPLLDLRPIRQKSEAREASFRELWIDRILGHEASHRSQETMNYTSSIDVQNLKSVIEALEFPAFQLDIPDS</sequence>
<accession>A0ABT3QCI4</accession>
<comment type="caution">
    <text evidence="1">The sequence shown here is derived from an EMBL/GenBank/DDBJ whole genome shotgun (WGS) entry which is preliminary data.</text>
</comment>
<dbReference type="Proteomes" id="UP001301152">
    <property type="component" value="Unassembled WGS sequence"/>
</dbReference>
<evidence type="ECO:0008006" key="3">
    <source>
        <dbReference type="Google" id="ProtNLM"/>
    </source>
</evidence>
<dbReference type="EMBL" id="JAPIUZ010000001">
    <property type="protein sequence ID" value="MCX2562998.1"/>
    <property type="molecule type" value="Genomic_DNA"/>
</dbReference>
<evidence type="ECO:0000313" key="1">
    <source>
        <dbReference type="EMBL" id="MCX2562998.1"/>
    </source>
</evidence>
<keyword evidence="2" id="KW-1185">Reference proteome</keyword>
<name>A0ABT3QCI4_9PROT</name>
<reference evidence="1 2" key="1">
    <citation type="submission" date="2022-11" db="EMBL/GenBank/DDBJ databases">
        <title>Genome sequencing of Acetobacter type strain.</title>
        <authorList>
            <person name="Heo J."/>
            <person name="Lee D."/>
            <person name="Han B.-H."/>
            <person name="Hong S.-B."/>
            <person name="Kwon S.-W."/>
        </authorList>
    </citation>
    <scope>NUCLEOTIDE SEQUENCE [LARGE SCALE GENOMIC DNA]</scope>
    <source>
        <strain evidence="1 2">KACC 21253</strain>
    </source>
</reference>